<dbReference type="RefSeq" id="WP_103977130.1">
    <property type="nucleotide sequence ID" value="NZ_PGLV01000001.1"/>
</dbReference>
<dbReference type="AlphaFoldDB" id="A0A2S5D2E6"/>
<reference evidence="1 2" key="1">
    <citation type="submission" date="2017-11" db="EMBL/GenBank/DDBJ databases">
        <title>Genome sequence of Lysinibacillus sphaericus, a lignin-degrading bacteria isolated from municipal solid waste soil.</title>
        <authorList>
            <person name="Persinoti G.F."/>
            <person name="Paixao D.A."/>
            <person name="Bugg T.D."/>
            <person name="Squina F.M."/>
        </authorList>
    </citation>
    <scope>NUCLEOTIDE SEQUENCE [LARGE SCALE GENOMIC DNA]</scope>
    <source>
        <strain evidence="1 2">A1</strain>
    </source>
</reference>
<protein>
    <recommendedName>
        <fullName evidence="3">F5/8 type C domain-containing protein</fullName>
    </recommendedName>
</protein>
<accession>A0A2S5D2E6</accession>
<dbReference type="EMBL" id="PGLV01000001">
    <property type="protein sequence ID" value="POZ57260.1"/>
    <property type="molecule type" value="Genomic_DNA"/>
</dbReference>
<name>A0A2S5D2E6_LYSSH</name>
<evidence type="ECO:0008006" key="3">
    <source>
        <dbReference type="Google" id="ProtNLM"/>
    </source>
</evidence>
<dbReference type="InterPro" id="IPR008979">
    <property type="entry name" value="Galactose-bd-like_sf"/>
</dbReference>
<comment type="caution">
    <text evidence="1">The sequence shown here is derived from an EMBL/GenBank/DDBJ whole genome shotgun (WGS) entry which is preliminary data.</text>
</comment>
<keyword evidence="2" id="KW-1185">Reference proteome</keyword>
<dbReference type="SUPFAM" id="SSF49785">
    <property type="entry name" value="Galactose-binding domain-like"/>
    <property type="match status" value="1"/>
</dbReference>
<dbReference type="Proteomes" id="UP000237319">
    <property type="component" value="Unassembled WGS sequence"/>
</dbReference>
<evidence type="ECO:0000313" key="2">
    <source>
        <dbReference type="Proteomes" id="UP000237319"/>
    </source>
</evidence>
<dbReference type="Gene3D" id="2.60.120.260">
    <property type="entry name" value="Galactose-binding domain-like"/>
    <property type="match status" value="1"/>
</dbReference>
<organism evidence="1 2">
    <name type="scientific">Lysinibacillus sphaericus</name>
    <name type="common">Bacillus sphaericus</name>
    <dbReference type="NCBI Taxonomy" id="1421"/>
    <lineage>
        <taxon>Bacteria</taxon>
        <taxon>Bacillati</taxon>
        <taxon>Bacillota</taxon>
        <taxon>Bacilli</taxon>
        <taxon>Bacillales</taxon>
        <taxon>Bacillaceae</taxon>
        <taxon>Lysinibacillus</taxon>
    </lineage>
</organism>
<evidence type="ECO:0000313" key="1">
    <source>
        <dbReference type="EMBL" id="POZ57260.1"/>
    </source>
</evidence>
<sequence>MPTLNNNQIELSFNKIYYVDATNGSDSNSGSKISPFQSVNFAITKCSLTGDAIFAFAGTHDVTRVAGDYDSGGLWDDNKEIYFFGENKKTIFLCDGNKHKGRDTHCIMFQNKGTKAYNITFDFKVGSRTNNYQTSISGIGGGAVRGEVINCLFKIDYTAPSFTYSNSATSVIKFLNCTFDVKGNFMSSYSGAGFTIENCVSNFSFYGEGTRKNIYKATFDENYHITNYDESSLNIGVYTGLSSWLSKWSLSAVLINSKNKIYIPITVEKSSTENLSKYVKNVTASGGSTPEKTIDGMLSSSWYFSGSVTSAWIKYEFNNPIGIDSLSIYSCYLSGYEAIKDFSFEASETGYFTGEQTVLYEGTHPNETSSFFIDYSFKNNKKFKYYRINVKNIYIGNGGNNLSILEVQFWKKHSTLNILRVDTPSKENFINYGSPTSFLVNGTIETKLYLLKNEEKEDSNRFLSTQIENKPLKISFK</sequence>
<proteinExistence type="predicted"/>
<gene>
    <name evidence="1" type="ORF">LYSIN_02044</name>
</gene>